<organism evidence="2 4">
    <name type="scientific">Microbulbifer thermotolerans</name>
    <dbReference type="NCBI Taxonomy" id="252514"/>
    <lineage>
        <taxon>Bacteria</taxon>
        <taxon>Pseudomonadati</taxon>
        <taxon>Pseudomonadota</taxon>
        <taxon>Gammaproteobacteria</taxon>
        <taxon>Cellvibrionales</taxon>
        <taxon>Microbulbiferaceae</taxon>
        <taxon>Microbulbifer</taxon>
    </lineage>
</organism>
<evidence type="ECO:0000313" key="3">
    <source>
        <dbReference type="EMBL" id="MCX2802274.1"/>
    </source>
</evidence>
<evidence type="ECO:0000313" key="2">
    <source>
        <dbReference type="EMBL" id="AMX02671.1"/>
    </source>
</evidence>
<sequence>MSGDLLQRIHSNCQRLLGRLYRIVESQEEVATRSLVDNLQKQQVLEELLEQSKPPRLPGSENLHYLLATPFRYPPLPWGSRFGGTAESGIFYGSKTIPTVLAEAAYYRLLFFHDMDPVPLHPITSYHLIFSAKYCADPGIRLQDPAWASDWSKVTHPEDYQFCQKLGSQLRQAGIMGLETPSARALQAALAQLPPSNSEGINVALFEPGALLKRPPMQEADVTADTSEKEVVFLVKFGNRTETCSFALESFQVNGRLPRPA</sequence>
<dbReference type="InterPro" id="IPR014914">
    <property type="entry name" value="RES_dom"/>
</dbReference>
<name>A0A143HMB5_MICTH</name>
<dbReference type="OrthoDB" id="9799238at2"/>
<dbReference type="Proteomes" id="UP000076077">
    <property type="component" value="Chromosome"/>
</dbReference>
<dbReference type="EMBL" id="JAPHQB010000015">
    <property type="protein sequence ID" value="MCX2802274.1"/>
    <property type="molecule type" value="Genomic_DNA"/>
</dbReference>
<dbReference type="EMBL" id="CP014864">
    <property type="protein sequence ID" value="AMX02671.1"/>
    <property type="molecule type" value="Genomic_DNA"/>
</dbReference>
<dbReference type="KEGG" id="mthd:A3224_08810"/>
<reference evidence="2" key="1">
    <citation type="submission" date="2016-03" db="EMBL/GenBank/DDBJ databases">
        <authorList>
            <person name="Ploux O."/>
        </authorList>
    </citation>
    <scope>NUCLEOTIDE SEQUENCE [LARGE SCALE GENOMIC DNA]</scope>
    <source>
        <strain evidence="2">DAU221</strain>
    </source>
</reference>
<gene>
    <name evidence="2" type="ORF">A3224_08810</name>
    <name evidence="3" type="ORF">OQJ68_10810</name>
</gene>
<keyword evidence="4" id="KW-1185">Reference proteome</keyword>
<dbReference type="GeneID" id="76608147"/>
<reference evidence="3" key="3">
    <citation type="submission" date="2022-11" db="EMBL/GenBank/DDBJ databases">
        <title>Chitin-degrading and fungicidal potential of chitinolytic bacterial strains from marine environment of the Pacific Ocean regions.</title>
        <authorList>
            <person name="Pentekhina I."/>
            <person name="Nedashkovskaya O."/>
            <person name="Seitkalieva A."/>
            <person name="Podvolotskaya A."/>
            <person name="Tekutyeva L."/>
            <person name="Balabanova L."/>
        </authorList>
    </citation>
    <scope>NUCLEOTIDE SEQUENCE</scope>
    <source>
        <strain evidence="3">KMM 6838</strain>
    </source>
</reference>
<proteinExistence type="predicted"/>
<reference evidence="4" key="2">
    <citation type="submission" date="2016-03" db="EMBL/GenBank/DDBJ databases">
        <authorList>
            <person name="Lee Y.-S."/>
            <person name="Choi Y.-L."/>
        </authorList>
    </citation>
    <scope>NUCLEOTIDE SEQUENCE [LARGE SCALE GENOMIC DNA]</scope>
    <source>
        <strain evidence="4">DAU221</strain>
    </source>
</reference>
<dbReference type="SMART" id="SM00953">
    <property type="entry name" value="RES"/>
    <property type="match status" value="1"/>
</dbReference>
<dbReference type="STRING" id="252514.A3224_08810"/>
<accession>A0A143HMB5</accession>
<dbReference type="Proteomes" id="UP001209730">
    <property type="component" value="Unassembled WGS sequence"/>
</dbReference>
<protein>
    <submittedName>
        <fullName evidence="3">RES family NAD+ phosphorylase</fullName>
    </submittedName>
</protein>
<dbReference type="AlphaFoldDB" id="A0A143HMB5"/>
<dbReference type="Pfam" id="PF08808">
    <property type="entry name" value="RES"/>
    <property type="match status" value="1"/>
</dbReference>
<evidence type="ECO:0000313" key="4">
    <source>
        <dbReference type="Proteomes" id="UP000076077"/>
    </source>
</evidence>
<dbReference type="RefSeq" id="WP_067153520.1">
    <property type="nucleotide sequence ID" value="NZ_CP014864.1"/>
</dbReference>
<evidence type="ECO:0000259" key="1">
    <source>
        <dbReference type="SMART" id="SM00953"/>
    </source>
</evidence>
<feature type="domain" description="RES" evidence="1">
    <location>
        <begin position="70"/>
        <end position="217"/>
    </location>
</feature>